<reference evidence="1 2" key="1">
    <citation type="submission" date="2016-11" db="EMBL/GenBank/DDBJ databases">
        <title>Trade-off between light-utilization and light-protection in marine flavobacteria.</title>
        <authorList>
            <person name="Kumagai Y."/>
        </authorList>
    </citation>
    <scope>NUCLEOTIDE SEQUENCE [LARGE SCALE GENOMIC DNA]</scope>
    <source>
        <strain evidence="1 2">ATCC 700397</strain>
    </source>
</reference>
<evidence type="ECO:0008006" key="3">
    <source>
        <dbReference type="Google" id="ProtNLM"/>
    </source>
</evidence>
<organism evidence="1 2">
    <name type="scientific">Polaribacter filamentus</name>
    <dbReference type="NCBI Taxonomy" id="53483"/>
    <lineage>
        <taxon>Bacteria</taxon>
        <taxon>Pseudomonadati</taxon>
        <taxon>Bacteroidota</taxon>
        <taxon>Flavobacteriia</taxon>
        <taxon>Flavobacteriales</taxon>
        <taxon>Flavobacteriaceae</taxon>
    </lineage>
</organism>
<dbReference type="AlphaFoldDB" id="A0A2S7KVS8"/>
<dbReference type="EMBL" id="MQUA01000013">
    <property type="protein sequence ID" value="PQB06741.1"/>
    <property type="molecule type" value="Genomic_DNA"/>
</dbReference>
<evidence type="ECO:0000313" key="1">
    <source>
        <dbReference type="EMBL" id="PQB06741.1"/>
    </source>
</evidence>
<gene>
    <name evidence="1" type="ORF">BST83_05915</name>
</gene>
<protein>
    <recommendedName>
        <fullName evidence="3">SD-repeat containing protein B domain-containing protein</fullName>
    </recommendedName>
</protein>
<name>A0A2S7KVS8_9FLAO</name>
<comment type="caution">
    <text evidence="1">The sequence shown here is derived from an EMBL/GenBank/DDBJ whole genome shotgun (WGS) entry which is preliminary data.</text>
</comment>
<proteinExistence type="predicted"/>
<dbReference type="OrthoDB" id="1521722at2"/>
<dbReference type="Proteomes" id="UP000239522">
    <property type="component" value="Unassembled WGS sequence"/>
</dbReference>
<keyword evidence="2" id="KW-1185">Reference proteome</keyword>
<evidence type="ECO:0000313" key="2">
    <source>
        <dbReference type="Proteomes" id="UP000239522"/>
    </source>
</evidence>
<accession>A0A2S7KVS8</accession>
<sequence length="476" mass="53833">MKDSLNSRFARIGLNYGLTRSLTVAAGAEYLSSNFNKPFIPFAMVAYQPYSSMVLNFEYIYQNKLKGLLNFNITKEAFLEVNYTKNIEENINRVSLELENFEVDFSTPFHIKSYNGFTKLKFQTTKYASFSYNQFNWTVSSYIKKLKFNWDSFINWASENTPEMYSNLGLGYRLKNGLVLTSSTNYNVNLNEFNSLAINLQMRVFKINLRASFQKNIQDKSNTATLSANYSLPFARAGISSSYDESGLSFTENAQGSMVFSIDNGILHTGNNSAIGKGGLLLHPFLDLNDNGKLDRGEKRVLVSSVKIQGANAVISKKDSIVRIFDLNAFVNYTIEFSDTNLDNIGWRFKHKTYRILVDPSQYKRVFIPITSVGEISGTVYLRKSKSIQGQGRVTLHIFDKKGVKIAETLSEFDGYFSYLGLKPGKYTVRVDETQLKNLNYNSLPAAHQVTIKISEYGDIIDGIDFTLSAKAPKKP</sequence>
<dbReference type="RefSeq" id="WP_104808990.1">
    <property type="nucleotide sequence ID" value="NZ_MQUA01000013.1"/>
</dbReference>